<accession>A0A917FUM8</accession>
<reference evidence="1" key="1">
    <citation type="journal article" date="2014" name="Int. J. Syst. Evol. Microbiol.">
        <title>Complete genome sequence of Corynebacterium casei LMG S-19264T (=DSM 44701T), isolated from a smear-ripened cheese.</title>
        <authorList>
            <consortium name="US DOE Joint Genome Institute (JGI-PGF)"/>
            <person name="Walter F."/>
            <person name="Albersmeier A."/>
            <person name="Kalinowski J."/>
            <person name="Ruckert C."/>
        </authorList>
    </citation>
    <scope>NUCLEOTIDE SEQUENCE</scope>
    <source>
        <strain evidence="1">CGMCC 1.12987</strain>
    </source>
</reference>
<protein>
    <submittedName>
        <fullName evidence="1">Uncharacterized protein</fullName>
    </submittedName>
</protein>
<dbReference type="Proteomes" id="UP000644756">
    <property type="component" value="Unassembled WGS sequence"/>
</dbReference>
<evidence type="ECO:0000313" key="1">
    <source>
        <dbReference type="EMBL" id="GGG04138.1"/>
    </source>
</evidence>
<gene>
    <name evidence="1" type="ORF">GCM10010916_21470</name>
</gene>
<sequence length="55" mass="6670">MNITDQKVQELVDMLHDEDEEILKKFKFTIDDQFMSETESISFIRFIRSELSKRN</sequence>
<organism evidence="1 2">
    <name type="scientific">Paenibacillus abyssi</name>
    <dbReference type="NCBI Taxonomy" id="1340531"/>
    <lineage>
        <taxon>Bacteria</taxon>
        <taxon>Bacillati</taxon>
        <taxon>Bacillota</taxon>
        <taxon>Bacilli</taxon>
        <taxon>Bacillales</taxon>
        <taxon>Paenibacillaceae</taxon>
        <taxon>Paenibacillus</taxon>
    </lineage>
</organism>
<dbReference type="EMBL" id="BMGR01000006">
    <property type="protein sequence ID" value="GGG04138.1"/>
    <property type="molecule type" value="Genomic_DNA"/>
</dbReference>
<reference evidence="1" key="2">
    <citation type="submission" date="2020-09" db="EMBL/GenBank/DDBJ databases">
        <authorList>
            <person name="Sun Q."/>
            <person name="Zhou Y."/>
        </authorList>
    </citation>
    <scope>NUCLEOTIDE SEQUENCE</scope>
    <source>
        <strain evidence="1">CGMCC 1.12987</strain>
    </source>
</reference>
<dbReference type="RefSeq" id="WP_188531066.1">
    <property type="nucleotide sequence ID" value="NZ_BMGR01000006.1"/>
</dbReference>
<evidence type="ECO:0000313" key="2">
    <source>
        <dbReference type="Proteomes" id="UP000644756"/>
    </source>
</evidence>
<proteinExistence type="predicted"/>
<name>A0A917FUM8_9BACL</name>
<comment type="caution">
    <text evidence="1">The sequence shown here is derived from an EMBL/GenBank/DDBJ whole genome shotgun (WGS) entry which is preliminary data.</text>
</comment>
<dbReference type="AlphaFoldDB" id="A0A917FUM8"/>
<keyword evidence="2" id="KW-1185">Reference proteome</keyword>